<reference evidence="2" key="1">
    <citation type="submission" date="2020-05" db="EMBL/GenBank/DDBJ databases">
        <authorList>
            <person name="Chiriac C."/>
            <person name="Salcher M."/>
            <person name="Ghai R."/>
            <person name="Kavagutti S V."/>
        </authorList>
    </citation>
    <scope>NUCLEOTIDE SEQUENCE</scope>
</reference>
<dbReference type="EMBL" id="CAFBMY010000061">
    <property type="protein sequence ID" value="CAB4924164.1"/>
    <property type="molecule type" value="Genomic_DNA"/>
</dbReference>
<name>A0A6J7I0F2_9ZZZZ</name>
<proteinExistence type="predicted"/>
<dbReference type="AlphaFoldDB" id="A0A6J7I0F2"/>
<feature type="region of interest" description="Disordered" evidence="1">
    <location>
        <begin position="1"/>
        <end position="21"/>
    </location>
</feature>
<gene>
    <name evidence="2" type="ORF">UFOPK3707_00516</name>
</gene>
<sequence>MLSRTASKSSREPPKRRRSVRTLTTLAPALSYTLANAAGSAIVASAPLLGDERFTSAIIDNPSELKAFMTSLAGDADSTIS</sequence>
<organism evidence="2">
    <name type="scientific">freshwater metagenome</name>
    <dbReference type="NCBI Taxonomy" id="449393"/>
    <lineage>
        <taxon>unclassified sequences</taxon>
        <taxon>metagenomes</taxon>
        <taxon>ecological metagenomes</taxon>
    </lineage>
</organism>
<protein>
    <submittedName>
        <fullName evidence="2">Unannotated protein</fullName>
    </submittedName>
</protein>
<accession>A0A6J7I0F2</accession>
<evidence type="ECO:0000313" key="2">
    <source>
        <dbReference type="EMBL" id="CAB4924164.1"/>
    </source>
</evidence>
<evidence type="ECO:0000256" key="1">
    <source>
        <dbReference type="SAM" id="MobiDB-lite"/>
    </source>
</evidence>